<comment type="caution">
    <text evidence="1">The sequence shown here is derived from an EMBL/GenBank/DDBJ whole genome shotgun (WGS) entry which is preliminary data.</text>
</comment>
<dbReference type="Proteomes" id="UP001055811">
    <property type="component" value="Linkage Group LG01"/>
</dbReference>
<reference evidence="1 2" key="2">
    <citation type="journal article" date="2022" name="Mol. Ecol. Resour.">
        <title>The genomes of chicory, endive, great burdock and yacon provide insights into Asteraceae paleo-polyploidization history and plant inulin production.</title>
        <authorList>
            <person name="Fan W."/>
            <person name="Wang S."/>
            <person name="Wang H."/>
            <person name="Wang A."/>
            <person name="Jiang F."/>
            <person name="Liu H."/>
            <person name="Zhao H."/>
            <person name="Xu D."/>
            <person name="Zhang Y."/>
        </authorList>
    </citation>
    <scope>NUCLEOTIDE SEQUENCE [LARGE SCALE GENOMIC DNA]</scope>
    <source>
        <strain evidence="2">cv. Punajuju</strain>
        <tissue evidence="1">Leaves</tissue>
    </source>
</reference>
<reference evidence="2" key="1">
    <citation type="journal article" date="2022" name="Mol. Ecol. Resour.">
        <title>The genomes of chicory, endive, great burdock and yacon provide insights into Asteraceae palaeo-polyploidization history and plant inulin production.</title>
        <authorList>
            <person name="Fan W."/>
            <person name="Wang S."/>
            <person name="Wang H."/>
            <person name="Wang A."/>
            <person name="Jiang F."/>
            <person name="Liu H."/>
            <person name="Zhao H."/>
            <person name="Xu D."/>
            <person name="Zhang Y."/>
        </authorList>
    </citation>
    <scope>NUCLEOTIDE SEQUENCE [LARGE SCALE GENOMIC DNA]</scope>
    <source>
        <strain evidence="2">cv. Punajuju</strain>
    </source>
</reference>
<evidence type="ECO:0000313" key="1">
    <source>
        <dbReference type="EMBL" id="KAI3790565.1"/>
    </source>
</evidence>
<proteinExistence type="predicted"/>
<sequence length="76" mass="8312">MIGYFHICYPLSQISQLLLPSNYLSFSPTDIIIMATITASFTGTMARTDVYSRKPPPPSLLPCNVTAAPPKHTSEP</sequence>
<evidence type="ECO:0000313" key="2">
    <source>
        <dbReference type="Proteomes" id="UP001055811"/>
    </source>
</evidence>
<protein>
    <submittedName>
        <fullName evidence="1">Uncharacterized protein</fullName>
    </submittedName>
</protein>
<organism evidence="1 2">
    <name type="scientific">Cichorium intybus</name>
    <name type="common">Chicory</name>
    <dbReference type="NCBI Taxonomy" id="13427"/>
    <lineage>
        <taxon>Eukaryota</taxon>
        <taxon>Viridiplantae</taxon>
        <taxon>Streptophyta</taxon>
        <taxon>Embryophyta</taxon>
        <taxon>Tracheophyta</taxon>
        <taxon>Spermatophyta</taxon>
        <taxon>Magnoliopsida</taxon>
        <taxon>eudicotyledons</taxon>
        <taxon>Gunneridae</taxon>
        <taxon>Pentapetalae</taxon>
        <taxon>asterids</taxon>
        <taxon>campanulids</taxon>
        <taxon>Asterales</taxon>
        <taxon>Asteraceae</taxon>
        <taxon>Cichorioideae</taxon>
        <taxon>Cichorieae</taxon>
        <taxon>Cichoriinae</taxon>
        <taxon>Cichorium</taxon>
    </lineage>
</organism>
<keyword evidence="2" id="KW-1185">Reference proteome</keyword>
<dbReference type="EMBL" id="CM042009">
    <property type="protein sequence ID" value="KAI3790565.1"/>
    <property type="molecule type" value="Genomic_DNA"/>
</dbReference>
<name>A0ACB9H5X0_CICIN</name>
<gene>
    <name evidence="1" type="ORF">L2E82_03691</name>
</gene>
<accession>A0ACB9H5X0</accession>